<accession>A0A1E5G6E6</accession>
<dbReference type="GO" id="GO:0008758">
    <property type="term" value="F:UDP-2,3-diacylglucosamine hydrolase activity"/>
    <property type="evidence" value="ECO:0007669"/>
    <property type="project" value="TreeGrafter"/>
</dbReference>
<dbReference type="Pfam" id="PF00149">
    <property type="entry name" value="Metallophos"/>
    <property type="match status" value="1"/>
</dbReference>
<protein>
    <recommendedName>
        <fullName evidence="3">Calcineurin-like phosphoesterase domain-containing protein</fullName>
    </recommendedName>
</protein>
<name>A0A1E5G6E6_9FIRM</name>
<evidence type="ECO:0000313" key="5">
    <source>
        <dbReference type="Proteomes" id="UP000094296"/>
    </source>
</evidence>
<dbReference type="SUPFAM" id="SSF56300">
    <property type="entry name" value="Metallo-dependent phosphatases"/>
    <property type="match status" value="1"/>
</dbReference>
<dbReference type="STRING" id="766136.BHF68_00465"/>
<proteinExistence type="predicted"/>
<organism evidence="4 5">
    <name type="scientific">Desulfuribacillus alkaliarsenatis</name>
    <dbReference type="NCBI Taxonomy" id="766136"/>
    <lineage>
        <taxon>Bacteria</taxon>
        <taxon>Bacillati</taxon>
        <taxon>Bacillota</taxon>
        <taxon>Desulfuribacillia</taxon>
        <taxon>Desulfuribacillales</taxon>
        <taxon>Desulfuribacillaceae</taxon>
        <taxon>Desulfuribacillus</taxon>
    </lineage>
</organism>
<evidence type="ECO:0000313" key="4">
    <source>
        <dbReference type="EMBL" id="OEF98752.1"/>
    </source>
</evidence>
<dbReference type="Gene3D" id="3.60.21.10">
    <property type="match status" value="1"/>
</dbReference>
<reference evidence="4 5" key="1">
    <citation type="submission" date="2016-09" db="EMBL/GenBank/DDBJ databases">
        <title>Draft genome sequence for the type strain of Desulfuribacillus alkaliarsenatis AHT28, an obligately anaerobic, sulfidogenic bacterium isolated from Russian soda lake sediments.</title>
        <authorList>
            <person name="Abin C.A."/>
            <person name="Hollibaugh J.T."/>
        </authorList>
    </citation>
    <scope>NUCLEOTIDE SEQUENCE [LARGE SCALE GENOMIC DNA]</scope>
    <source>
        <strain evidence="4 5">AHT28</strain>
    </source>
</reference>
<keyword evidence="1" id="KW-0479">Metal-binding</keyword>
<feature type="domain" description="Calcineurin-like phosphoesterase" evidence="3">
    <location>
        <begin position="37"/>
        <end position="202"/>
    </location>
</feature>
<evidence type="ECO:0000259" key="3">
    <source>
        <dbReference type="Pfam" id="PF00149"/>
    </source>
</evidence>
<evidence type="ECO:0000256" key="1">
    <source>
        <dbReference type="ARBA" id="ARBA00022723"/>
    </source>
</evidence>
<dbReference type="EMBL" id="MIJE01000001">
    <property type="protein sequence ID" value="OEF98752.1"/>
    <property type="molecule type" value="Genomic_DNA"/>
</dbReference>
<dbReference type="InterPro" id="IPR004843">
    <property type="entry name" value="Calcineurin-like_PHP"/>
</dbReference>
<dbReference type="PANTHER" id="PTHR31302:SF31">
    <property type="entry name" value="PHOSPHODIESTERASE YAEI"/>
    <property type="match status" value="1"/>
</dbReference>
<dbReference type="GO" id="GO:0016020">
    <property type="term" value="C:membrane"/>
    <property type="evidence" value="ECO:0007669"/>
    <property type="project" value="GOC"/>
</dbReference>
<comment type="caution">
    <text evidence="4">The sequence shown here is derived from an EMBL/GenBank/DDBJ whole genome shotgun (WGS) entry which is preliminary data.</text>
</comment>
<sequence length="265" mass="30587">MFIISFILSYGYWNTFRPILQEVDVDLPGCTENVCGMRILHLSDMHMERISVSPEKMYEQIKGTNPDMIVLTGDYLDEPGNLPKWAVYMQYIARLQPKYGMYAVLGNHDYRLGDKVNELIAIMESYNCKVLQNESIQINYKGKDINIIGIDDYHLRRSNLELAYANIDERALSIVITHDPNIILHMDGRHKVDYLLAGHFHGGQCDFPYAFRLYPMGVLPKQNLYKGLLDYKGKRMYISAGLGQSAINVRYNSRPEITLHRLQAE</sequence>
<dbReference type="InterPro" id="IPR051158">
    <property type="entry name" value="Metallophosphoesterase_sf"/>
</dbReference>
<dbReference type="PANTHER" id="PTHR31302">
    <property type="entry name" value="TRANSMEMBRANE PROTEIN WITH METALLOPHOSPHOESTERASE DOMAIN-RELATED"/>
    <property type="match status" value="1"/>
</dbReference>
<dbReference type="AlphaFoldDB" id="A0A1E5G6E6"/>
<dbReference type="GO" id="GO:0046872">
    <property type="term" value="F:metal ion binding"/>
    <property type="evidence" value="ECO:0007669"/>
    <property type="project" value="UniProtKB-KW"/>
</dbReference>
<dbReference type="Proteomes" id="UP000094296">
    <property type="component" value="Unassembled WGS sequence"/>
</dbReference>
<gene>
    <name evidence="4" type="ORF">BHF68_00465</name>
</gene>
<keyword evidence="2" id="KW-0378">Hydrolase</keyword>
<dbReference type="InterPro" id="IPR029052">
    <property type="entry name" value="Metallo-depent_PP-like"/>
</dbReference>
<dbReference type="GO" id="GO:0009245">
    <property type="term" value="P:lipid A biosynthetic process"/>
    <property type="evidence" value="ECO:0007669"/>
    <property type="project" value="TreeGrafter"/>
</dbReference>
<evidence type="ECO:0000256" key="2">
    <source>
        <dbReference type="ARBA" id="ARBA00022801"/>
    </source>
</evidence>
<keyword evidence="5" id="KW-1185">Reference proteome</keyword>